<dbReference type="Pfam" id="PF02214">
    <property type="entry name" value="BTB_2"/>
    <property type="match status" value="1"/>
</dbReference>
<dbReference type="InterPro" id="IPR011333">
    <property type="entry name" value="SKP1/BTB/POZ_sf"/>
</dbReference>
<organism evidence="2 3">
    <name type="scientific">Pochonia chlamydosporia 170</name>
    <dbReference type="NCBI Taxonomy" id="1380566"/>
    <lineage>
        <taxon>Eukaryota</taxon>
        <taxon>Fungi</taxon>
        <taxon>Dikarya</taxon>
        <taxon>Ascomycota</taxon>
        <taxon>Pezizomycotina</taxon>
        <taxon>Sordariomycetes</taxon>
        <taxon>Hypocreomycetidae</taxon>
        <taxon>Hypocreales</taxon>
        <taxon>Clavicipitaceae</taxon>
        <taxon>Pochonia</taxon>
    </lineage>
</organism>
<dbReference type="Gene3D" id="3.30.710.10">
    <property type="entry name" value="Potassium Channel Kv1.1, Chain A"/>
    <property type="match status" value="1"/>
</dbReference>
<sequence length="221" mass="25395">MTDITASHETILLRVGEKQFHTSKHTLSPSGYFNALFTIHPSPQTDFFLDADPDIFTDVLRYLRTHIYPLYHTPDNGFDVPRYHALLAQARLLQLDELAAWVSNKEYLNAVWTKTRFVSATLYGDRQLEQLQNNLWSNEERTRSFSFKQADSRAWKCPAGVYLHDGDKAACVKARCPGFGGEHVVSMRTFKIDAIVEKVEIREDVLVEMRPDVLPPYHGHD</sequence>
<name>A0A179G542_METCM</name>
<dbReference type="SUPFAM" id="SSF54695">
    <property type="entry name" value="POZ domain"/>
    <property type="match status" value="1"/>
</dbReference>
<dbReference type="STRING" id="1380566.A0A179G542"/>
<evidence type="ECO:0000313" key="3">
    <source>
        <dbReference type="Proteomes" id="UP000078397"/>
    </source>
</evidence>
<protein>
    <submittedName>
        <fullName evidence="2">BTB/POZ domain-containing protein</fullName>
    </submittedName>
</protein>
<evidence type="ECO:0000259" key="1">
    <source>
        <dbReference type="PROSITE" id="PS50097"/>
    </source>
</evidence>
<proteinExistence type="predicted"/>
<reference evidence="2 3" key="1">
    <citation type="journal article" date="2016" name="PLoS Pathog.">
        <title>Biosynthesis of antibiotic leucinostatins in bio-control fungus Purpureocillium lilacinum and their inhibition on phytophthora revealed by genome mining.</title>
        <authorList>
            <person name="Wang G."/>
            <person name="Liu Z."/>
            <person name="Lin R."/>
            <person name="Li E."/>
            <person name="Mao Z."/>
            <person name="Ling J."/>
            <person name="Yang Y."/>
            <person name="Yin W.B."/>
            <person name="Xie B."/>
        </authorList>
    </citation>
    <scope>NUCLEOTIDE SEQUENCE [LARGE SCALE GENOMIC DNA]</scope>
    <source>
        <strain evidence="2">170</strain>
    </source>
</reference>
<dbReference type="GO" id="GO:0051260">
    <property type="term" value="P:protein homooligomerization"/>
    <property type="evidence" value="ECO:0007669"/>
    <property type="project" value="InterPro"/>
</dbReference>
<dbReference type="Proteomes" id="UP000078397">
    <property type="component" value="Unassembled WGS sequence"/>
</dbReference>
<dbReference type="PROSITE" id="PS50097">
    <property type="entry name" value="BTB"/>
    <property type="match status" value="1"/>
</dbReference>
<dbReference type="OrthoDB" id="2414723at2759"/>
<dbReference type="SMART" id="SM00225">
    <property type="entry name" value="BTB"/>
    <property type="match status" value="1"/>
</dbReference>
<dbReference type="RefSeq" id="XP_018148342.1">
    <property type="nucleotide sequence ID" value="XM_018290521.1"/>
</dbReference>
<accession>A0A179G542</accession>
<keyword evidence="3" id="KW-1185">Reference proteome</keyword>
<feature type="domain" description="BTB" evidence="1">
    <location>
        <begin position="9"/>
        <end position="72"/>
    </location>
</feature>
<dbReference type="GeneID" id="28854515"/>
<dbReference type="InterPro" id="IPR000210">
    <property type="entry name" value="BTB/POZ_dom"/>
</dbReference>
<comment type="caution">
    <text evidence="2">The sequence shown here is derived from an EMBL/GenBank/DDBJ whole genome shotgun (WGS) entry which is preliminary data.</text>
</comment>
<dbReference type="InterPro" id="IPR003131">
    <property type="entry name" value="T1-type_BTB"/>
</dbReference>
<dbReference type="EMBL" id="LSBJ02000001">
    <property type="protein sequence ID" value="OAQ72259.1"/>
    <property type="molecule type" value="Genomic_DNA"/>
</dbReference>
<gene>
    <name evidence="2" type="ORF">VFPPC_12744</name>
</gene>
<dbReference type="KEGG" id="pchm:VFPPC_12744"/>
<dbReference type="AlphaFoldDB" id="A0A179G542"/>
<evidence type="ECO:0000313" key="2">
    <source>
        <dbReference type="EMBL" id="OAQ72259.1"/>
    </source>
</evidence>